<keyword evidence="10" id="KW-1185">Reference proteome</keyword>
<dbReference type="STRING" id="1908205.BKG60_25220"/>
<reference evidence="9 10" key="1">
    <citation type="submission" date="2016-10" db="EMBL/GenBank/DDBJ databases">
        <title>Evaluation of Human, Animal and Environmental Mycobacterium chelonae Isolates by Core Genome Phylogenomic Analysis, Targeted Gene Comparison, and Anti-microbial Susceptibility Patterns: A Tale of Mistaken Identities.</title>
        <authorList>
            <person name="Fogelson S.B."/>
            <person name="Camus A.C."/>
            <person name="Lorenz W."/>
            <person name="Vasireddy R."/>
            <person name="Vasireddy S."/>
            <person name="Smith T."/>
            <person name="Brown-Elliott B.A."/>
            <person name="Wallace R.J.Jr."/>
            <person name="Hasan N.A."/>
            <person name="Reischl U."/>
            <person name="Sanchez S."/>
        </authorList>
    </citation>
    <scope>NUCLEOTIDE SEQUENCE [LARGE SCALE GENOMIC DNA]</scope>
    <source>
        <strain evidence="9 10">24999</strain>
    </source>
</reference>
<dbReference type="InterPro" id="IPR038468">
    <property type="entry name" value="MmpS_C"/>
</dbReference>
<dbReference type="AlphaFoldDB" id="A0A1S1KRX3"/>
<evidence type="ECO:0000256" key="3">
    <source>
        <dbReference type="ARBA" id="ARBA00022475"/>
    </source>
</evidence>
<dbReference type="EMBL" id="MLHV01000001">
    <property type="protein sequence ID" value="OHU08117.1"/>
    <property type="molecule type" value="Genomic_DNA"/>
</dbReference>
<accession>A0A1Q9W5G0</accession>
<feature type="transmembrane region" description="Helical" evidence="8">
    <location>
        <begin position="45"/>
        <end position="69"/>
    </location>
</feature>
<feature type="region of interest" description="Disordered" evidence="7">
    <location>
        <begin position="1"/>
        <end position="22"/>
    </location>
</feature>
<keyword evidence="3" id="KW-1003">Cell membrane</keyword>
<dbReference type="Proteomes" id="UP000179636">
    <property type="component" value="Unassembled WGS sequence"/>
</dbReference>
<proteinExistence type="inferred from homology"/>
<keyword evidence="6 8" id="KW-0472">Membrane</keyword>
<comment type="similarity">
    <text evidence="2">Belongs to the MmpS family.</text>
</comment>
<dbReference type="Gene3D" id="2.60.40.2880">
    <property type="entry name" value="MmpS1-5, C-terminal soluble domain"/>
    <property type="match status" value="1"/>
</dbReference>
<evidence type="ECO:0000256" key="6">
    <source>
        <dbReference type="ARBA" id="ARBA00023136"/>
    </source>
</evidence>
<protein>
    <submittedName>
        <fullName evidence="9">Uncharacterized protein</fullName>
    </submittedName>
</protein>
<evidence type="ECO:0000256" key="8">
    <source>
        <dbReference type="SAM" id="Phobius"/>
    </source>
</evidence>
<sequence length="170" mass="18196">MNYPQGGNDWQQMPPPNMPPQPYPGQPYAPGYYAPPLPPKKKKTWLWVLLALVTVIVVAVGGGIAFIVVTANHPATVTYHVTGTGKSATVRYTVPGDNTTREDVQLPWTKELTFTGATATALILDAFPAAGRDTVTCETRVNGKVVTSNTSSAGSQAVCFGFTPEASRFR</sequence>
<organism evidence="9 10">
    <name type="scientific">Mycobacterium syngnathidarum</name>
    <dbReference type="NCBI Taxonomy" id="1908205"/>
    <lineage>
        <taxon>Bacteria</taxon>
        <taxon>Bacillati</taxon>
        <taxon>Actinomycetota</taxon>
        <taxon>Actinomycetes</taxon>
        <taxon>Mycobacteriales</taxon>
        <taxon>Mycobacteriaceae</taxon>
        <taxon>Mycobacterium</taxon>
    </lineage>
</organism>
<comment type="subcellular location">
    <subcellularLocation>
        <location evidence="1">Cell membrane</location>
    </subcellularLocation>
</comment>
<keyword evidence="4 8" id="KW-0812">Transmembrane</keyword>
<evidence type="ECO:0000313" key="10">
    <source>
        <dbReference type="Proteomes" id="UP000179636"/>
    </source>
</evidence>
<evidence type="ECO:0000256" key="7">
    <source>
        <dbReference type="SAM" id="MobiDB-lite"/>
    </source>
</evidence>
<accession>A0A1S1KRX3</accession>
<gene>
    <name evidence="9" type="ORF">BKG61_01910</name>
</gene>
<dbReference type="OrthoDB" id="4764399at2"/>
<comment type="caution">
    <text evidence="9">The sequence shown here is derived from an EMBL/GenBank/DDBJ whole genome shotgun (WGS) entry which is preliminary data.</text>
</comment>
<evidence type="ECO:0000313" key="9">
    <source>
        <dbReference type="EMBL" id="OHU08117.1"/>
    </source>
</evidence>
<feature type="compositionally biased region" description="Pro residues" evidence="7">
    <location>
        <begin position="13"/>
        <end position="22"/>
    </location>
</feature>
<dbReference type="GO" id="GO:0005886">
    <property type="term" value="C:plasma membrane"/>
    <property type="evidence" value="ECO:0007669"/>
    <property type="project" value="UniProtKB-SubCell"/>
</dbReference>
<evidence type="ECO:0000256" key="2">
    <source>
        <dbReference type="ARBA" id="ARBA00007531"/>
    </source>
</evidence>
<evidence type="ECO:0000256" key="5">
    <source>
        <dbReference type="ARBA" id="ARBA00022989"/>
    </source>
</evidence>
<evidence type="ECO:0000256" key="4">
    <source>
        <dbReference type="ARBA" id="ARBA00022692"/>
    </source>
</evidence>
<name>A0A1S1KRX3_9MYCO</name>
<evidence type="ECO:0000256" key="1">
    <source>
        <dbReference type="ARBA" id="ARBA00004236"/>
    </source>
</evidence>
<dbReference type="Pfam" id="PF05423">
    <property type="entry name" value="Mycobact_memb"/>
    <property type="match status" value="1"/>
</dbReference>
<keyword evidence="5 8" id="KW-1133">Transmembrane helix</keyword>
<dbReference type="RefSeq" id="WP_070189019.1">
    <property type="nucleotide sequence ID" value="NZ_MLCL01000086.1"/>
</dbReference>
<dbReference type="InterPro" id="IPR008693">
    <property type="entry name" value="MmpS"/>
</dbReference>